<protein>
    <recommendedName>
        <fullName evidence="1">NYN domain-containing protein</fullName>
    </recommendedName>
</protein>
<sequence length="266" mass="31355">MKRVAIYTDYENLYKRLREYGPHPIYDLNFFKVINNFFEQHEMDIIKFVAFSNFEDKDFSVADQTEIHTFGVDVRHCSIAGKSSTDVELVIECMHDLYTIDKIDIFVIISNDRDYVPLLQKIKQRCKTVYTLSTKNGINNVVNVFSDFHLYIEDLFNIDSKDTESEKKDNTLDQKAREAAFLLYTSDLWKDYFAERGQEVTLRGYCLILNRHVWKRETVEKIERYFQRANELSYVKLVTKGTKICFEKGEKYDLIINGESGVETAK</sequence>
<accession>M5PC18</accession>
<dbReference type="PATRIC" id="fig|1274524.3.peg.4623"/>
<dbReference type="EMBL" id="AOFM01000015">
    <property type="protein sequence ID" value="EME72512.1"/>
    <property type="molecule type" value="Genomic_DNA"/>
</dbReference>
<feature type="domain" description="NYN" evidence="1">
    <location>
        <begin position="3"/>
        <end position="145"/>
    </location>
</feature>
<reference evidence="2 3" key="1">
    <citation type="journal article" date="2013" name="Genome Announc.">
        <title>Draft Whole-Genome Sequence of Bacillus sonorensis Strain L12, a Source of Nonribosomal Lipopeptides.</title>
        <authorList>
            <person name="Adimpong D.B."/>
            <person name="Sorensen K.I."/>
            <person name="Nielsen D.S."/>
            <person name="Thorsen L."/>
            <person name="Rasmussen T.B."/>
            <person name="Derkx P.M."/>
            <person name="Jespersen L."/>
        </authorList>
    </citation>
    <scope>NUCLEOTIDE SEQUENCE [LARGE SCALE GENOMIC DNA]</scope>
    <source>
        <strain evidence="2 3">L12</strain>
    </source>
</reference>
<gene>
    <name evidence="2" type="ORF">BSONL12_21439</name>
</gene>
<name>M5PC18_9BACI</name>
<dbReference type="PANTHER" id="PTHR35811">
    <property type="entry name" value="SLR1870 PROTEIN"/>
    <property type="match status" value="1"/>
</dbReference>
<dbReference type="OrthoDB" id="2379772at2"/>
<dbReference type="Proteomes" id="UP000011907">
    <property type="component" value="Unassembled WGS sequence"/>
</dbReference>
<dbReference type="InterPro" id="IPR021139">
    <property type="entry name" value="NYN"/>
</dbReference>
<dbReference type="Gene3D" id="3.40.50.1010">
    <property type="entry name" value="5'-nuclease"/>
    <property type="match status" value="1"/>
</dbReference>
<dbReference type="PANTHER" id="PTHR35811:SF1">
    <property type="entry name" value="HTH OST-TYPE DOMAIN-CONTAINING PROTEIN"/>
    <property type="match status" value="1"/>
</dbReference>
<evidence type="ECO:0000259" key="1">
    <source>
        <dbReference type="Pfam" id="PF01936"/>
    </source>
</evidence>
<evidence type="ECO:0000313" key="2">
    <source>
        <dbReference type="EMBL" id="EME72512.1"/>
    </source>
</evidence>
<dbReference type="AlphaFoldDB" id="M5PC18"/>
<dbReference type="GO" id="GO:0004540">
    <property type="term" value="F:RNA nuclease activity"/>
    <property type="evidence" value="ECO:0007669"/>
    <property type="project" value="InterPro"/>
</dbReference>
<dbReference type="eggNOG" id="COG1432">
    <property type="taxonomic scope" value="Bacteria"/>
</dbReference>
<evidence type="ECO:0000313" key="3">
    <source>
        <dbReference type="Proteomes" id="UP000011907"/>
    </source>
</evidence>
<comment type="caution">
    <text evidence="2">The sequence shown here is derived from an EMBL/GenBank/DDBJ whole genome shotgun (WGS) entry which is preliminary data.</text>
</comment>
<organism evidence="2 3">
    <name type="scientific">Bacillus sonorensis L12</name>
    <dbReference type="NCBI Taxonomy" id="1274524"/>
    <lineage>
        <taxon>Bacteria</taxon>
        <taxon>Bacillati</taxon>
        <taxon>Bacillota</taxon>
        <taxon>Bacilli</taxon>
        <taxon>Bacillales</taxon>
        <taxon>Bacillaceae</taxon>
        <taxon>Bacillus</taxon>
    </lineage>
</organism>
<dbReference type="Pfam" id="PF01936">
    <property type="entry name" value="NYN"/>
    <property type="match status" value="1"/>
</dbReference>
<proteinExistence type="predicted"/>
<dbReference type="RefSeq" id="WP_006640210.1">
    <property type="nucleotide sequence ID" value="NZ_AOFM01000015.1"/>
</dbReference>
<dbReference type="STRING" id="1274524.BSONL12_21439"/>